<dbReference type="EMBL" id="JACAZE010000015">
    <property type="protein sequence ID" value="KAF7297871.1"/>
    <property type="molecule type" value="Genomic_DNA"/>
</dbReference>
<evidence type="ECO:0000313" key="4">
    <source>
        <dbReference type="EMBL" id="KAF7297871.1"/>
    </source>
</evidence>
<dbReference type="InterPro" id="IPR041539">
    <property type="entry name" value="CxC5"/>
</dbReference>
<accession>A0A8H6VZW4</accession>
<dbReference type="OrthoDB" id="3055037at2759"/>
<feature type="domain" description="CxC6 like cysteine cluster associated with KDZ" evidence="3">
    <location>
        <begin position="327"/>
        <end position="392"/>
    </location>
</feature>
<evidence type="ECO:0000259" key="3">
    <source>
        <dbReference type="Pfam" id="PF18721"/>
    </source>
</evidence>
<evidence type="ECO:0000256" key="1">
    <source>
        <dbReference type="SAM" id="MobiDB-lite"/>
    </source>
</evidence>
<dbReference type="Proteomes" id="UP000613580">
    <property type="component" value="Unassembled WGS sequence"/>
</dbReference>
<dbReference type="Pfam" id="PF18721">
    <property type="entry name" value="CxC6"/>
    <property type="match status" value="1"/>
</dbReference>
<evidence type="ECO:0000259" key="2">
    <source>
        <dbReference type="Pfam" id="PF18718"/>
    </source>
</evidence>
<proteinExistence type="predicted"/>
<dbReference type="Pfam" id="PF18718">
    <property type="entry name" value="CxC5"/>
    <property type="match status" value="1"/>
</dbReference>
<keyword evidence="5" id="KW-1185">Reference proteome</keyword>
<feature type="region of interest" description="Disordered" evidence="1">
    <location>
        <begin position="456"/>
        <end position="485"/>
    </location>
</feature>
<reference evidence="4" key="1">
    <citation type="submission" date="2020-05" db="EMBL/GenBank/DDBJ databases">
        <title>Mycena genomes resolve the evolution of fungal bioluminescence.</title>
        <authorList>
            <person name="Tsai I.J."/>
        </authorList>
    </citation>
    <scope>NUCLEOTIDE SEQUENCE</scope>
    <source>
        <strain evidence="4">110903Hualien_Pintung</strain>
    </source>
</reference>
<protein>
    <recommendedName>
        <fullName evidence="6">CxC5 like cysteine cluster associated with KDZ domain-containing protein</fullName>
    </recommendedName>
</protein>
<dbReference type="AlphaFoldDB" id="A0A8H6VZW4"/>
<gene>
    <name evidence="4" type="ORF">HMN09_01007900</name>
</gene>
<feature type="domain" description="CxC5 like cysteine cluster associated with KDZ" evidence="2">
    <location>
        <begin position="109"/>
        <end position="225"/>
    </location>
</feature>
<evidence type="ECO:0000313" key="5">
    <source>
        <dbReference type="Proteomes" id="UP000613580"/>
    </source>
</evidence>
<organism evidence="4 5">
    <name type="scientific">Mycena chlorophos</name>
    <name type="common">Agaric fungus</name>
    <name type="synonym">Agaricus chlorophos</name>
    <dbReference type="NCBI Taxonomy" id="658473"/>
    <lineage>
        <taxon>Eukaryota</taxon>
        <taxon>Fungi</taxon>
        <taxon>Dikarya</taxon>
        <taxon>Basidiomycota</taxon>
        <taxon>Agaricomycotina</taxon>
        <taxon>Agaricomycetes</taxon>
        <taxon>Agaricomycetidae</taxon>
        <taxon>Agaricales</taxon>
        <taxon>Marasmiineae</taxon>
        <taxon>Mycenaceae</taxon>
        <taxon>Mycena</taxon>
    </lineage>
</organism>
<sequence>MEDTWTAIYEKLKAVPGLCDVIGMEKGMQFVRMAARLKDAILAAQPPTGPSETPPERLPPTIELFLGSAVEMHPDFVHGCWTAFRGLVWDYKGDEEDEKAFRSGLGQGIAMQMLFPPIHHCTTAGCTNTRLLRTRSQPSQVVYYTLANGACPAFAHRLTCDTCGTRYYPNYRVNDHVRTYYEKIPNAIQVGEHQYLETIIVNLFINLMLISWTSATNGARIYDQALSQPENILCEHPDWVSTSFKLRPEHVWDGFIVLCLLEDYQRRGETLRVPHTGDQKDRFTKAMSDRNAHFQFFGQPEWAHYCNKCLRVYKNESGTLSRIHVIVADGITIGHPCCGVRHCTVPLASNRDRYCPDHVDEEKICAVETCRGESEHEKGFQTCSDLAHRYLELMHRKHDKAFFQLSARVARPGVSNPEDTFAAEATESGEVEMEDLDELNATVEGMDKDVLNEAVRAASEEPDTSSEGTSSSQFPAKPTPKPVAARAANLTECPANKNPNGNRTLRALFGRRKSHNEQIFLRSCAVIVAHRTFYGSETVPQMADMLHKTFRHEDTMPEIVIYDNNCTLYKHLASIKDPLIDKNGLNVGFPVDVFHWECKHKKEGIECSVHCNPRLFPELLGENGKAWFFNSSVAEQTNVWLGGFHSILREMGAVKYNFF</sequence>
<evidence type="ECO:0008006" key="6">
    <source>
        <dbReference type="Google" id="ProtNLM"/>
    </source>
</evidence>
<comment type="caution">
    <text evidence="4">The sequence shown here is derived from an EMBL/GenBank/DDBJ whole genome shotgun (WGS) entry which is preliminary data.</text>
</comment>
<name>A0A8H6VZW4_MYCCL</name>
<dbReference type="InterPro" id="IPR040898">
    <property type="entry name" value="CxC6"/>
</dbReference>
<feature type="compositionally biased region" description="Polar residues" evidence="1">
    <location>
        <begin position="465"/>
        <end position="474"/>
    </location>
</feature>